<gene>
    <name evidence="2" type="ORF">NADFUDRAFT_63901</name>
</gene>
<dbReference type="Pfam" id="PF09184">
    <property type="entry name" value="PPP4R2"/>
    <property type="match status" value="1"/>
</dbReference>
<evidence type="ECO:0000313" key="3">
    <source>
        <dbReference type="Proteomes" id="UP000095009"/>
    </source>
</evidence>
<dbReference type="AlphaFoldDB" id="A0A1E3PUF5"/>
<proteinExistence type="inferred from homology"/>
<dbReference type="GO" id="GO:0030289">
    <property type="term" value="C:protein phosphatase 4 complex"/>
    <property type="evidence" value="ECO:0007669"/>
    <property type="project" value="InterPro"/>
</dbReference>
<dbReference type="STRING" id="857566.A0A1E3PUF5"/>
<dbReference type="GO" id="GO:0005737">
    <property type="term" value="C:cytoplasm"/>
    <property type="evidence" value="ECO:0007669"/>
    <property type="project" value="TreeGrafter"/>
</dbReference>
<dbReference type="InterPro" id="IPR015267">
    <property type="entry name" value="PPP4R2"/>
</dbReference>
<keyword evidence="3" id="KW-1185">Reference proteome</keyword>
<accession>A0A1E3PUF5</accession>
<name>A0A1E3PUF5_9ASCO</name>
<sequence length="181" mass="20324">MMALPESQLKEILKTIAKTGHLPTDSEKPLWPEIVDTISLYISHVALTSFEGPNRIIDPLIDASFSVEETIERIQKLLESKFSESPPFTIQRISELLLDPNEIYSKNSLDKWTRALERSLSVVSSVNEYPKITQAEMNYDDSNVLTNGKGSFKEDLGIVMSPVPWVVDEVDQATTISKISL</sequence>
<evidence type="ECO:0000256" key="1">
    <source>
        <dbReference type="ARBA" id="ARBA00009207"/>
    </source>
</evidence>
<organism evidence="2 3">
    <name type="scientific">Nadsonia fulvescens var. elongata DSM 6958</name>
    <dbReference type="NCBI Taxonomy" id="857566"/>
    <lineage>
        <taxon>Eukaryota</taxon>
        <taxon>Fungi</taxon>
        <taxon>Dikarya</taxon>
        <taxon>Ascomycota</taxon>
        <taxon>Saccharomycotina</taxon>
        <taxon>Dipodascomycetes</taxon>
        <taxon>Dipodascales</taxon>
        <taxon>Dipodascales incertae sedis</taxon>
        <taxon>Nadsonia</taxon>
    </lineage>
</organism>
<protein>
    <submittedName>
        <fullName evidence="2">Uncharacterized protein</fullName>
    </submittedName>
</protein>
<evidence type="ECO:0000313" key="2">
    <source>
        <dbReference type="EMBL" id="ODQ68477.1"/>
    </source>
</evidence>
<dbReference type="EMBL" id="KV454406">
    <property type="protein sequence ID" value="ODQ68477.1"/>
    <property type="molecule type" value="Genomic_DNA"/>
</dbReference>
<dbReference type="GO" id="GO:0019888">
    <property type="term" value="F:protein phosphatase regulator activity"/>
    <property type="evidence" value="ECO:0007669"/>
    <property type="project" value="InterPro"/>
</dbReference>
<comment type="similarity">
    <text evidence="1">Belongs to the PPP4R2 family.</text>
</comment>
<dbReference type="Proteomes" id="UP000095009">
    <property type="component" value="Unassembled WGS sequence"/>
</dbReference>
<dbReference type="OrthoDB" id="341898at2759"/>
<dbReference type="PANTHER" id="PTHR16487:SF0">
    <property type="entry name" value="PROTEIN PHOSPHATASE 4 REGULATORY SUBUNIT 2-RELATED"/>
    <property type="match status" value="1"/>
</dbReference>
<reference evidence="2 3" key="1">
    <citation type="journal article" date="2016" name="Proc. Natl. Acad. Sci. U.S.A.">
        <title>Comparative genomics of biotechnologically important yeasts.</title>
        <authorList>
            <person name="Riley R."/>
            <person name="Haridas S."/>
            <person name="Wolfe K.H."/>
            <person name="Lopes M.R."/>
            <person name="Hittinger C.T."/>
            <person name="Goeker M."/>
            <person name="Salamov A.A."/>
            <person name="Wisecaver J.H."/>
            <person name="Long T.M."/>
            <person name="Calvey C.H."/>
            <person name="Aerts A.L."/>
            <person name="Barry K.W."/>
            <person name="Choi C."/>
            <person name="Clum A."/>
            <person name="Coughlan A.Y."/>
            <person name="Deshpande S."/>
            <person name="Douglass A.P."/>
            <person name="Hanson S.J."/>
            <person name="Klenk H.-P."/>
            <person name="LaButti K.M."/>
            <person name="Lapidus A."/>
            <person name="Lindquist E.A."/>
            <person name="Lipzen A.M."/>
            <person name="Meier-Kolthoff J.P."/>
            <person name="Ohm R.A."/>
            <person name="Otillar R.P."/>
            <person name="Pangilinan J.L."/>
            <person name="Peng Y."/>
            <person name="Rokas A."/>
            <person name="Rosa C.A."/>
            <person name="Scheuner C."/>
            <person name="Sibirny A.A."/>
            <person name="Slot J.C."/>
            <person name="Stielow J.B."/>
            <person name="Sun H."/>
            <person name="Kurtzman C.P."/>
            <person name="Blackwell M."/>
            <person name="Grigoriev I.V."/>
            <person name="Jeffries T.W."/>
        </authorList>
    </citation>
    <scope>NUCLEOTIDE SEQUENCE [LARGE SCALE GENOMIC DNA]</scope>
    <source>
        <strain evidence="2 3">DSM 6958</strain>
    </source>
</reference>
<dbReference type="GO" id="GO:0005634">
    <property type="term" value="C:nucleus"/>
    <property type="evidence" value="ECO:0007669"/>
    <property type="project" value="TreeGrafter"/>
</dbReference>
<dbReference type="PANTHER" id="PTHR16487">
    <property type="entry name" value="PPP4R2-RELATED PROTEIN"/>
    <property type="match status" value="1"/>
</dbReference>